<dbReference type="Proteomes" id="UP001235343">
    <property type="component" value="Unassembled WGS sequence"/>
</dbReference>
<dbReference type="InterPro" id="IPR018728">
    <property type="entry name" value="DUF2268"/>
</dbReference>
<dbReference type="GO" id="GO:0006508">
    <property type="term" value="P:proteolysis"/>
    <property type="evidence" value="ECO:0007669"/>
    <property type="project" value="UniProtKB-KW"/>
</dbReference>
<keyword evidence="3" id="KW-1185">Reference proteome</keyword>
<accession>A0ABT7L584</accession>
<keyword evidence="2" id="KW-0645">Protease</keyword>
<name>A0ABT7L584_9BACI</name>
<dbReference type="GO" id="GO:0008233">
    <property type="term" value="F:peptidase activity"/>
    <property type="evidence" value="ECO:0007669"/>
    <property type="project" value="UniProtKB-KW"/>
</dbReference>
<sequence>MVLVETNKWLDQYTQKKGSSFKKNILIQRTLLCEPLTDFFNDATAEEIHMHLLNHGLFIPDPLDKQVIKEIIDKDFWQLANQEINQLQNDWNGPDVPVFIFPSNYTNKLLIREFNGLAGLSYQDKIFLFVTNHTNDDELQSLITHEYNHACRLSLSSKSEEELNLLDGLVLEGLAEFAVKQRLGDKNLTKWTNIYSKQVINTHWEKWIKPNLTIKKMEKKHDQLMYGLEEIPKWLGYSFGFQLVSSFFEHENTTMYESLRLPSSAILEGSDFH</sequence>
<evidence type="ECO:0000313" key="2">
    <source>
        <dbReference type="EMBL" id="MDL4841022.1"/>
    </source>
</evidence>
<feature type="domain" description="DUF2268" evidence="1">
    <location>
        <begin position="76"/>
        <end position="268"/>
    </location>
</feature>
<reference evidence="2 3" key="1">
    <citation type="submission" date="2023-06" db="EMBL/GenBank/DDBJ databases">
        <title>Aquibacillus rhizosphaerae LR5S19.</title>
        <authorList>
            <person name="Sun J.-Q."/>
        </authorList>
    </citation>
    <scope>NUCLEOTIDE SEQUENCE [LARGE SCALE GENOMIC DNA]</scope>
    <source>
        <strain evidence="2 3">LR5S19</strain>
    </source>
</reference>
<keyword evidence="2" id="KW-0378">Hydrolase</keyword>
<dbReference type="EMBL" id="JASTZU010000036">
    <property type="protein sequence ID" value="MDL4841022.1"/>
    <property type="molecule type" value="Genomic_DNA"/>
</dbReference>
<dbReference type="Pfam" id="PF10026">
    <property type="entry name" value="DUF2268"/>
    <property type="match status" value="1"/>
</dbReference>
<comment type="caution">
    <text evidence="2">The sequence shown here is derived from an EMBL/GenBank/DDBJ whole genome shotgun (WGS) entry which is preliminary data.</text>
</comment>
<evidence type="ECO:0000259" key="1">
    <source>
        <dbReference type="Pfam" id="PF10026"/>
    </source>
</evidence>
<organism evidence="2 3">
    <name type="scientific">Aquibacillus rhizosphaerae</name>
    <dbReference type="NCBI Taxonomy" id="3051431"/>
    <lineage>
        <taxon>Bacteria</taxon>
        <taxon>Bacillati</taxon>
        <taxon>Bacillota</taxon>
        <taxon>Bacilli</taxon>
        <taxon>Bacillales</taxon>
        <taxon>Bacillaceae</taxon>
        <taxon>Aquibacillus</taxon>
    </lineage>
</organism>
<gene>
    <name evidence="2" type="ORF">QQS35_11225</name>
</gene>
<proteinExistence type="predicted"/>
<dbReference type="RefSeq" id="WP_285932201.1">
    <property type="nucleotide sequence ID" value="NZ_JASTZU010000036.1"/>
</dbReference>
<evidence type="ECO:0000313" key="3">
    <source>
        <dbReference type="Proteomes" id="UP001235343"/>
    </source>
</evidence>
<protein>
    <submittedName>
        <fullName evidence="2">DUF2268 domain-containing putative Zn-dependent protease</fullName>
    </submittedName>
</protein>